<evidence type="ECO:0000313" key="7">
    <source>
        <dbReference type="Proteomes" id="UP000026960"/>
    </source>
</evidence>
<dbReference type="AlphaFoldDB" id="A0A0D3HP22"/>
<sequence>MSLLVYSATMRRRGGGGGGWRRRGGGGGGGWRWSGGGGGSGIAKVQPNAADTLRGGDTVQGADTAGMLRVAAGVGSVPVRVRAEPQLRSYIRSPKTRCLFAVCGLPMPAAATTPRVDRYFSASPAPPSTHASAVRRIGRHMRQPQEVMREAVKQRKNRDTNASMMMRKSPPSTSPVYAAAAVLLLMYLMAMGVGVVEAAVLPPSRCNPTLLTPCAGPTLFGGPVPPACCAQLRAQAACLCAYARSPNYGSYIRSPNAKRLFTVCGLPIPRCS</sequence>
<dbReference type="Gramene" id="OBART11G20030.1">
    <property type="protein sequence ID" value="OBART11G20030.1"/>
    <property type="gene ID" value="OBART11G20030"/>
</dbReference>
<keyword evidence="4" id="KW-0472">Membrane</keyword>
<dbReference type="EnsemblPlants" id="OBART11G20030.1">
    <property type="protein sequence ID" value="OBART11G20030.1"/>
    <property type="gene ID" value="OBART11G20030"/>
</dbReference>
<evidence type="ECO:0000313" key="6">
    <source>
        <dbReference type="EnsemblPlants" id="OBART11G20030.1"/>
    </source>
</evidence>
<keyword evidence="2" id="KW-0813">Transport</keyword>
<comment type="similarity">
    <text evidence="1">Belongs to the plant LTP family. B11E subfamily.</text>
</comment>
<dbReference type="Pfam" id="PF00234">
    <property type="entry name" value="Tryp_alpha_amyl"/>
    <property type="match status" value="1"/>
</dbReference>
<feature type="domain" description="Bifunctional inhibitor/plant lipid transfer protein/seed storage helical" evidence="5">
    <location>
        <begin position="206"/>
        <end position="271"/>
    </location>
</feature>
<dbReference type="PANTHER" id="PTHR33214">
    <property type="entry name" value="BIFUNCTIONAL INHIBITOR/LIPID-TRANSFER PROTEIN/SEED STORAGE 2S ALBUMIN SUPERFAMILY PROTEIN"/>
    <property type="match status" value="1"/>
</dbReference>
<dbReference type="PANTHER" id="PTHR33214:SF23">
    <property type="entry name" value="NON-SPECIFIC LIPID-TRANSFER PROTEIN 2-RELATED"/>
    <property type="match status" value="1"/>
</dbReference>
<keyword evidence="7" id="KW-1185">Reference proteome</keyword>
<evidence type="ECO:0000256" key="1">
    <source>
        <dbReference type="ARBA" id="ARBA00009707"/>
    </source>
</evidence>
<dbReference type="GO" id="GO:0006869">
    <property type="term" value="P:lipid transport"/>
    <property type="evidence" value="ECO:0007669"/>
    <property type="project" value="InterPro"/>
</dbReference>
<reference evidence="6" key="2">
    <citation type="submission" date="2015-03" db="UniProtKB">
        <authorList>
            <consortium name="EnsemblPlants"/>
        </authorList>
    </citation>
    <scope>IDENTIFICATION</scope>
</reference>
<dbReference type="InterPro" id="IPR036312">
    <property type="entry name" value="Bifun_inhib/LTP/seed_sf"/>
</dbReference>
<dbReference type="HOGENOM" id="CLU_1024405_0_0_1"/>
<proteinExistence type="inferred from homology"/>
<dbReference type="GO" id="GO:0008289">
    <property type="term" value="F:lipid binding"/>
    <property type="evidence" value="ECO:0007669"/>
    <property type="project" value="UniProtKB-KW"/>
</dbReference>
<protein>
    <recommendedName>
        <fullName evidence="5">Bifunctional inhibitor/plant lipid transfer protein/seed storage helical domain-containing protein</fullName>
    </recommendedName>
</protein>
<keyword evidence="4" id="KW-0812">Transmembrane</keyword>
<dbReference type="CDD" id="cd01959">
    <property type="entry name" value="nsLTP2"/>
    <property type="match status" value="1"/>
</dbReference>
<dbReference type="PaxDb" id="65489-OBART11G20030.1"/>
<organism evidence="6">
    <name type="scientific">Oryza barthii</name>
    <dbReference type="NCBI Taxonomy" id="65489"/>
    <lineage>
        <taxon>Eukaryota</taxon>
        <taxon>Viridiplantae</taxon>
        <taxon>Streptophyta</taxon>
        <taxon>Embryophyta</taxon>
        <taxon>Tracheophyta</taxon>
        <taxon>Spermatophyta</taxon>
        <taxon>Magnoliopsida</taxon>
        <taxon>Liliopsida</taxon>
        <taxon>Poales</taxon>
        <taxon>Poaceae</taxon>
        <taxon>BOP clade</taxon>
        <taxon>Oryzoideae</taxon>
        <taxon>Oryzeae</taxon>
        <taxon>Oryzinae</taxon>
        <taxon>Oryza</taxon>
    </lineage>
</organism>
<accession>A0A0D3HP22</accession>
<evidence type="ECO:0000256" key="3">
    <source>
        <dbReference type="ARBA" id="ARBA00023121"/>
    </source>
</evidence>
<evidence type="ECO:0000256" key="2">
    <source>
        <dbReference type="ARBA" id="ARBA00022448"/>
    </source>
</evidence>
<keyword evidence="4" id="KW-1133">Transmembrane helix</keyword>
<dbReference type="Gene3D" id="1.10.110.10">
    <property type="entry name" value="Plant lipid-transfer and hydrophobic proteins"/>
    <property type="match status" value="1"/>
</dbReference>
<reference evidence="6" key="1">
    <citation type="journal article" date="2009" name="Rice">
        <title>De Novo Next Generation Sequencing of Plant Genomes.</title>
        <authorList>
            <person name="Rounsley S."/>
            <person name="Marri P.R."/>
            <person name="Yu Y."/>
            <person name="He R."/>
            <person name="Sisneros N."/>
            <person name="Goicoechea J.L."/>
            <person name="Lee S.J."/>
            <person name="Angelova A."/>
            <person name="Kudrna D."/>
            <person name="Luo M."/>
            <person name="Affourtit J."/>
            <person name="Desany B."/>
            <person name="Knight J."/>
            <person name="Niazi F."/>
            <person name="Egholm M."/>
            <person name="Wing R.A."/>
        </authorList>
    </citation>
    <scope>NUCLEOTIDE SEQUENCE [LARGE SCALE GENOMIC DNA]</scope>
    <source>
        <strain evidence="6">cv. IRGC 105608</strain>
    </source>
</reference>
<keyword evidence="3" id="KW-0446">Lipid-binding</keyword>
<dbReference type="STRING" id="65489.A0A0D3HP22"/>
<dbReference type="Proteomes" id="UP000026960">
    <property type="component" value="Chromosome 11"/>
</dbReference>
<dbReference type="InterPro" id="IPR033872">
    <property type="entry name" value="nsLTP2"/>
</dbReference>
<dbReference type="InterPro" id="IPR016140">
    <property type="entry name" value="Bifunc_inhib/LTP/seed_store"/>
</dbReference>
<name>A0A0D3HP22_9ORYZ</name>
<dbReference type="eggNOG" id="ENOG502R757">
    <property type="taxonomic scope" value="Eukaryota"/>
</dbReference>
<evidence type="ECO:0000259" key="5">
    <source>
        <dbReference type="SMART" id="SM00499"/>
    </source>
</evidence>
<feature type="transmembrane region" description="Helical" evidence="4">
    <location>
        <begin position="176"/>
        <end position="201"/>
    </location>
</feature>
<dbReference type="SMART" id="SM00499">
    <property type="entry name" value="AAI"/>
    <property type="match status" value="1"/>
</dbReference>
<dbReference type="SUPFAM" id="SSF47699">
    <property type="entry name" value="Bifunctional inhibitor/lipid-transfer protein/seed storage 2S albumin"/>
    <property type="match status" value="1"/>
</dbReference>
<evidence type="ECO:0000256" key="4">
    <source>
        <dbReference type="SAM" id="Phobius"/>
    </source>
</evidence>